<feature type="transmembrane region" description="Helical" evidence="2">
    <location>
        <begin position="182"/>
        <end position="202"/>
    </location>
</feature>
<evidence type="ECO:0000256" key="1">
    <source>
        <dbReference type="SAM" id="MobiDB-lite"/>
    </source>
</evidence>
<keyword evidence="2" id="KW-0472">Membrane</keyword>
<dbReference type="Proteomes" id="UP001496627">
    <property type="component" value="Unassembled WGS sequence"/>
</dbReference>
<dbReference type="Pfam" id="PF06240">
    <property type="entry name" value="COXG"/>
    <property type="match status" value="1"/>
</dbReference>
<dbReference type="PANTHER" id="PTHR38588:SF1">
    <property type="entry name" value="BLL0334 PROTEIN"/>
    <property type="match status" value="1"/>
</dbReference>
<proteinExistence type="predicted"/>
<dbReference type="PANTHER" id="PTHR38588">
    <property type="entry name" value="BLL0334 PROTEIN"/>
    <property type="match status" value="1"/>
</dbReference>
<evidence type="ECO:0000256" key="2">
    <source>
        <dbReference type="SAM" id="Phobius"/>
    </source>
</evidence>
<dbReference type="SUPFAM" id="SSF55961">
    <property type="entry name" value="Bet v1-like"/>
    <property type="match status" value="1"/>
</dbReference>
<accession>A0ABV0M313</accession>
<dbReference type="Gene3D" id="3.30.530.20">
    <property type="match status" value="1"/>
</dbReference>
<keyword evidence="2" id="KW-1133">Transmembrane helix</keyword>
<dbReference type="EMBL" id="JBEAAL010000009">
    <property type="protein sequence ID" value="MEQ1406257.1"/>
    <property type="molecule type" value="Genomic_DNA"/>
</dbReference>
<protein>
    <submittedName>
        <fullName evidence="3">Carbon monoxide dehydrogenase subunit G</fullName>
    </submittedName>
</protein>
<dbReference type="InterPro" id="IPR010419">
    <property type="entry name" value="CO_DH_gsu"/>
</dbReference>
<evidence type="ECO:0000313" key="4">
    <source>
        <dbReference type="Proteomes" id="UP001496627"/>
    </source>
</evidence>
<dbReference type="RefSeq" id="WP_081952805.1">
    <property type="nucleotide sequence ID" value="NZ_JBEAAL010000009.1"/>
</dbReference>
<keyword evidence="4" id="KW-1185">Reference proteome</keyword>
<reference evidence="3 4" key="1">
    <citation type="submission" date="2024-05" db="EMBL/GenBank/DDBJ databases">
        <title>Neorhizobium sp. Rsf11, a plant growth promoting and heavy metal resistant PAH-degrader.</title>
        <authorList>
            <person name="Golubev S.N."/>
            <person name="Muratova A.Y."/>
            <person name="Markelova M.I."/>
        </authorList>
    </citation>
    <scope>NUCLEOTIDE SEQUENCE [LARGE SCALE GENOMIC DNA]</scope>
    <source>
        <strain evidence="3 4">Rsf11</strain>
    </source>
</reference>
<feature type="region of interest" description="Disordered" evidence="1">
    <location>
        <begin position="145"/>
        <end position="173"/>
    </location>
</feature>
<dbReference type="CDD" id="cd05018">
    <property type="entry name" value="CoxG"/>
    <property type="match status" value="1"/>
</dbReference>
<dbReference type="InterPro" id="IPR023393">
    <property type="entry name" value="START-like_dom_sf"/>
</dbReference>
<gene>
    <name evidence="3" type="ORF">ABK249_15080</name>
</gene>
<evidence type="ECO:0000313" key="3">
    <source>
        <dbReference type="EMBL" id="MEQ1406257.1"/>
    </source>
</evidence>
<comment type="caution">
    <text evidence="3">The sequence shown here is derived from an EMBL/GenBank/DDBJ whole genome shotgun (WGS) entry which is preliminary data.</text>
</comment>
<name>A0ABV0M313_9HYPH</name>
<keyword evidence="2" id="KW-0812">Transmembrane</keyword>
<organism evidence="3 4">
    <name type="scientific">Neorhizobium phenanthreniclasticum</name>
    <dbReference type="NCBI Taxonomy" id="3157917"/>
    <lineage>
        <taxon>Bacteria</taxon>
        <taxon>Pseudomonadati</taxon>
        <taxon>Pseudomonadota</taxon>
        <taxon>Alphaproteobacteria</taxon>
        <taxon>Hyphomicrobiales</taxon>
        <taxon>Rhizobiaceae</taxon>
        <taxon>Rhizobium/Agrobacterium group</taxon>
        <taxon>Neorhizobium</taxon>
    </lineage>
</organism>
<sequence>MEFVGEHVIPAPIDKVWVGLNDPETLRRSIPGCSEMLQTGDREFTASVVAKVGPVSATFKGKVELSDLDPPFGYILSGRGQGGPAGFAKGSARIRLTPQGDRTLLAYVADVDIGGKLASVGGRLIQSIAKKNAEDFFSSFSAVLSGGTGQTGEQPNGSSDGHEHSPPGPTSATAHIPLIDRIAWLLVGMAIGVAGTLVSGVMQ</sequence>